<proteinExistence type="predicted"/>
<name>A0A6P1M951_9BACT</name>
<gene>
    <name evidence="2" type="ORF">GT409_09030</name>
</gene>
<keyword evidence="3" id="KW-1185">Reference proteome</keyword>
<dbReference type="RefSeq" id="WP_160628775.1">
    <property type="nucleotide sequence ID" value="NZ_CP047593.1"/>
</dbReference>
<feature type="signal peptide" evidence="1">
    <location>
        <begin position="1"/>
        <end position="18"/>
    </location>
</feature>
<dbReference type="KEGG" id="taer:GT409_09030"/>
<reference evidence="2 3" key="1">
    <citation type="submission" date="2020-01" db="EMBL/GenBank/DDBJ databases">
        <title>Ponticoccus aerotolerans gen. nov., sp. nov., an anaerobic bacterium and proposal of Ponticoccusceae fam. nov., Ponticoccusles ord. nov. and Ponticoccuse classis nov. in the phylum Kiritimatiellaeota.</title>
        <authorList>
            <person name="Zhou L.Y."/>
            <person name="Du Z.J."/>
        </authorList>
    </citation>
    <scope>NUCLEOTIDE SEQUENCE [LARGE SCALE GENOMIC DNA]</scope>
    <source>
        <strain evidence="2 3">S-5007</strain>
    </source>
</reference>
<keyword evidence="1" id="KW-0732">Signal</keyword>
<evidence type="ECO:0000313" key="3">
    <source>
        <dbReference type="Proteomes" id="UP000464954"/>
    </source>
</evidence>
<accession>A0A6P1M951</accession>
<dbReference type="AlphaFoldDB" id="A0A6P1M951"/>
<protein>
    <submittedName>
        <fullName evidence="2">Uncharacterized protein</fullName>
    </submittedName>
</protein>
<dbReference type="Proteomes" id="UP000464954">
    <property type="component" value="Chromosome"/>
</dbReference>
<evidence type="ECO:0000313" key="2">
    <source>
        <dbReference type="EMBL" id="QHI69593.1"/>
    </source>
</evidence>
<feature type="chain" id="PRO_5026840172" evidence="1">
    <location>
        <begin position="19"/>
        <end position="207"/>
    </location>
</feature>
<sequence length="207" mass="23481">MKRFITFILFCAALSSQAAQTGDPIGIAAEKYFRETFARLGEVAAKKPTPDTFRKAMKPCAEATDGFFGGTYIDTDYTIRQVYYKRNFLARGFSLRKVDQLTYFWDLMDKSPAPQLSEPGHSLTQPIHLIALRYPILTNGKLEGVVSMMIRTKAFLKASGLDQCSAWKIICRGEEAEEDGNLSDHYREVKLTLPSTEWVIQYDPKEE</sequence>
<dbReference type="EMBL" id="CP047593">
    <property type="protein sequence ID" value="QHI69593.1"/>
    <property type="molecule type" value="Genomic_DNA"/>
</dbReference>
<evidence type="ECO:0000256" key="1">
    <source>
        <dbReference type="SAM" id="SignalP"/>
    </source>
</evidence>
<organism evidence="2 3">
    <name type="scientific">Tichowtungia aerotolerans</name>
    <dbReference type="NCBI Taxonomy" id="2697043"/>
    <lineage>
        <taxon>Bacteria</taxon>
        <taxon>Pseudomonadati</taxon>
        <taxon>Kiritimatiellota</taxon>
        <taxon>Tichowtungiia</taxon>
        <taxon>Tichowtungiales</taxon>
        <taxon>Tichowtungiaceae</taxon>
        <taxon>Tichowtungia</taxon>
    </lineage>
</organism>